<keyword evidence="2" id="KW-1185">Reference proteome</keyword>
<dbReference type="EMBL" id="KN834796">
    <property type="protein sequence ID" value="KIK56594.1"/>
    <property type="molecule type" value="Genomic_DNA"/>
</dbReference>
<gene>
    <name evidence="1" type="ORF">GYMLUDRAFT_46930</name>
</gene>
<dbReference type="AlphaFoldDB" id="A0A0D0C2S0"/>
<name>A0A0D0C2S0_9AGAR</name>
<evidence type="ECO:0000313" key="1">
    <source>
        <dbReference type="EMBL" id="KIK56594.1"/>
    </source>
</evidence>
<sequence length="242" mass="26557">MIPVYQTQFLRGARRGGVAFDPLVGHEQPRQSCEGIKRGVFISTWFPHLLVSTQFSGRKIRHLETPSLSCVSIPSALSLSLISSLSHTQSLSPQTNDAQNHPNNIHVRATLQIHPEVNFEFHSPADIGLTPIPASDVGKLRNAVQLFLRSKSQNFFQFGSKGTRAQLNMPKYEGTPHVDEQGEVEFVVHLKGANGQSRCGEGDWCHVKMKKDGSAGEIHGSDEYGAEGGVKITRGFGSDEAW</sequence>
<organism evidence="1 2">
    <name type="scientific">Collybiopsis luxurians FD-317 M1</name>
    <dbReference type="NCBI Taxonomy" id="944289"/>
    <lineage>
        <taxon>Eukaryota</taxon>
        <taxon>Fungi</taxon>
        <taxon>Dikarya</taxon>
        <taxon>Basidiomycota</taxon>
        <taxon>Agaricomycotina</taxon>
        <taxon>Agaricomycetes</taxon>
        <taxon>Agaricomycetidae</taxon>
        <taxon>Agaricales</taxon>
        <taxon>Marasmiineae</taxon>
        <taxon>Omphalotaceae</taxon>
        <taxon>Collybiopsis</taxon>
        <taxon>Collybiopsis luxurians</taxon>
    </lineage>
</organism>
<dbReference type="Proteomes" id="UP000053593">
    <property type="component" value="Unassembled WGS sequence"/>
</dbReference>
<dbReference type="HOGENOM" id="CLU_1147307_0_0_1"/>
<proteinExistence type="predicted"/>
<reference evidence="1 2" key="1">
    <citation type="submission" date="2014-04" db="EMBL/GenBank/DDBJ databases">
        <title>Evolutionary Origins and Diversification of the Mycorrhizal Mutualists.</title>
        <authorList>
            <consortium name="DOE Joint Genome Institute"/>
            <consortium name="Mycorrhizal Genomics Consortium"/>
            <person name="Kohler A."/>
            <person name="Kuo A."/>
            <person name="Nagy L.G."/>
            <person name="Floudas D."/>
            <person name="Copeland A."/>
            <person name="Barry K.W."/>
            <person name="Cichocki N."/>
            <person name="Veneault-Fourrey C."/>
            <person name="LaButti K."/>
            <person name="Lindquist E.A."/>
            <person name="Lipzen A."/>
            <person name="Lundell T."/>
            <person name="Morin E."/>
            <person name="Murat C."/>
            <person name="Riley R."/>
            <person name="Ohm R."/>
            <person name="Sun H."/>
            <person name="Tunlid A."/>
            <person name="Henrissat B."/>
            <person name="Grigoriev I.V."/>
            <person name="Hibbett D.S."/>
            <person name="Martin F."/>
        </authorList>
    </citation>
    <scope>NUCLEOTIDE SEQUENCE [LARGE SCALE GENOMIC DNA]</scope>
    <source>
        <strain evidence="1 2">FD-317 M1</strain>
    </source>
</reference>
<protein>
    <submittedName>
        <fullName evidence="1">Uncharacterized protein</fullName>
    </submittedName>
</protein>
<accession>A0A0D0C2S0</accession>
<evidence type="ECO:0000313" key="2">
    <source>
        <dbReference type="Proteomes" id="UP000053593"/>
    </source>
</evidence>